<evidence type="ECO:0000313" key="2">
    <source>
        <dbReference type="EMBL" id="TKA26893.1"/>
    </source>
</evidence>
<proteinExistence type="predicted"/>
<feature type="region of interest" description="Disordered" evidence="1">
    <location>
        <begin position="608"/>
        <end position="733"/>
    </location>
</feature>
<dbReference type="EMBL" id="NAJP01000134">
    <property type="protein sequence ID" value="TKA26893.1"/>
    <property type="molecule type" value="Genomic_DNA"/>
</dbReference>
<organism evidence="2 3">
    <name type="scientific">Friedmanniomyces endolithicus</name>
    <dbReference type="NCBI Taxonomy" id="329885"/>
    <lineage>
        <taxon>Eukaryota</taxon>
        <taxon>Fungi</taxon>
        <taxon>Dikarya</taxon>
        <taxon>Ascomycota</taxon>
        <taxon>Pezizomycotina</taxon>
        <taxon>Dothideomycetes</taxon>
        <taxon>Dothideomycetidae</taxon>
        <taxon>Mycosphaerellales</taxon>
        <taxon>Teratosphaeriaceae</taxon>
        <taxon>Friedmanniomyces</taxon>
    </lineage>
</organism>
<protein>
    <submittedName>
        <fullName evidence="2">Uncharacterized protein</fullName>
    </submittedName>
</protein>
<accession>A0A4U0TWT8</accession>
<comment type="caution">
    <text evidence="2">The sequence shown here is derived from an EMBL/GenBank/DDBJ whole genome shotgun (WGS) entry which is preliminary data.</text>
</comment>
<feature type="compositionally biased region" description="Polar residues" evidence="1">
    <location>
        <begin position="546"/>
        <end position="560"/>
    </location>
</feature>
<evidence type="ECO:0000313" key="3">
    <source>
        <dbReference type="Proteomes" id="UP000310066"/>
    </source>
</evidence>
<name>A0A4U0TWT8_9PEZI</name>
<evidence type="ECO:0000256" key="1">
    <source>
        <dbReference type="SAM" id="MobiDB-lite"/>
    </source>
</evidence>
<feature type="compositionally biased region" description="Basic and acidic residues" evidence="1">
    <location>
        <begin position="690"/>
        <end position="716"/>
    </location>
</feature>
<feature type="compositionally biased region" description="Basic and acidic residues" evidence="1">
    <location>
        <begin position="531"/>
        <end position="544"/>
    </location>
</feature>
<dbReference type="OrthoDB" id="3832538at2759"/>
<feature type="compositionally biased region" description="Low complexity" evidence="1">
    <location>
        <begin position="641"/>
        <end position="652"/>
    </location>
</feature>
<reference evidence="2 3" key="1">
    <citation type="submission" date="2017-03" db="EMBL/GenBank/DDBJ databases">
        <title>Genomes of endolithic fungi from Antarctica.</title>
        <authorList>
            <person name="Coleine C."/>
            <person name="Masonjones S."/>
            <person name="Stajich J.E."/>
        </authorList>
    </citation>
    <scope>NUCLEOTIDE SEQUENCE [LARGE SCALE GENOMIC DNA]</scope>
    <source>
        <strain evidence="2 3">CCFEE 5311</strain>
    </source>
</reference>
<feature type="compositionally biased region" description="Polar residues" evidence="1">
    <location>
        <begin position="717"/>
        <end position="727"/>
    </location>
</feature>
<feature type="compositionally biased region" description="Basic and acidic residues" evidence="1">
    <location>
        <begin position="384"/>
        <end position="412"/>
    </location>
</feature>
<gene>
    <name evidence="2" type="ORF">B0A54_16958</name>
</gene>
<dbReference type="AlphaFoldDB" id="A0A4U0TWT8"/>
<dbReference type="Proteomes" id="UP000310066">
    <property type="component" value="Unassembled WGS sequence"/>
</dbReference>
<sequence>MSKPLRRPSVPKLKCFPWVGNKASSYVGMVQEIKSMESESIMVQRDRSDPVADHLQLPQSNPSYDLAVFLRTTEPRGRESVRASHSTAVRSKSIPRRLLGHLREYYKPTRGIDLPPGPAPYKYDERLRAWVRQSPSEQVERLPDSVVQKTTLDGKKYFELKVPPPPRMDGVFSRGGSDAFYHDSRGSGNERCIDQMVLRDMTSDELLDGWLAGLDHNADSDSNSAQRMLVPPSMSSAVGHQLSLLLPASAEDDGAATEASGLRRASSTTGGRLSLWVPPTWSRDSVNTVILGTRRRSDAVELDAQGRHRTSLWELEDGDSHVVLSVASTFKPANTEPETEGSITAWSTPSQCTRRPSTALSGDIAPSGDQSSEHNASRTFFARGDFEREVPGETQTYEKRDPERASNRRLVRESPCQSSSLDKVAYCVPAPISHEPLALVSKPNDHLLAGKWQGPVPAYSTGILPGKHPVTMRYVTPKYSAEVKDFFMEELQADKAGLCTDLPPVTRSALTCATAPDCASCGPGQKNAARVSREADSANDREADSANDNSGNVGGTSATTGRRIHADAAPATSSVQSYRPSGPFCSQIKLPRADRSMLSEKIPRHVHSEELLGRSGPNAWNQTKPLPEQPRKPSTKPAHISTLSRSTSSLQTHRQRSPKYTQAPTPPPEKDLPALPALLNHPDSVYPGPRVDRARAGVPPRPEHDEPRNDGRRSKDPSYSTADVKSLTTRRPKPYIHADLRSIGAQSVLRPVGDSASRLADMALLEAQLCEIQAQVVQLSAMVVDVLTRQY</sequence>
<feature type="region of interest" description="Disordered" evidence="1">
    <location>
        <begin position="332"/>
        <end position="414"/>
    </location>
</feature>
<feature type="region of interest" description="Disordered" evidence="1">
    <location>
        <begin position="521"/>
        <end position="589"/>
    </location>
</feature>
<feature type="compositionally biased region" description="Polar residues" evidence="1">
    <location>
        <begin position="341"/>
        <end position="360"/>
    </location>
</feature>